<name>A0ABY7U6G8_9CORY</name>
<feature type="compositionally biased region" description="Low complexity" evidence="9">
    <location>
        <begin position="768"/>
        <end position="777"/>
    </location>
</feature>
<keyword evidence="6" id="KW-0511">Multifunctional enzyme</keyword>
<evidence type="ECO:0000256" key="1">
    <source>
        <dbReference type="ARBA" id="ARBA00022645"/>
    </source>
</evidence>
<organism evidence="11 12">
    <name type="scientific">Corynebacterium massiliense DSM 45435</name>
    <dbReference type="NCBI Taxonomy" id="1121364"/>
    <lineage>
        <taxon>Bacteria</taxon>
        <taxon>Bacillati</taxon>
        <taxon>Actinomycetota</taxon>
        <taxon>Actinomycetes</taxon>
        <taxon>Mycobacteriales</taxon>
        <taxon>Corynebacteriaceae</taxon>
        <taxon>Corynebacterium</taxon>
    </lineage>
</organism>
<dbReference type="InterPro" id="IPR005543">
    <property type="entry name" value="PASTA_dom"/>
</dbReference>
<dbReference type="PANTHER" id="PTHR32282">
    <property type="entry name" value="BINDING PROTEIN TRANSPEPTIDASE, PUTATIVE-RELATED"/>
    <property type="match status" value="1"/>
</dbReference>
<evidence type="ECO:0000256" key="4">
    <source>
        <dbReference type="ARBA" id="ARBA00022679"/>
    </source>
</evidence>
<protein>
    <submittedName>
        <fullName evidence="11">Penicillin-binding protein 1F</fullName>
    </submittedName>
</protein>
<dbReference type="PROSITE" id="PS51178">
    <property type="entry name" value="PASTA"/>
    <property type="match status" value="1"/>
</dbReference>
<evidence type="ECO:0000256" key="9">
    <source>
        <dbReference type="SAM" id="MobiDB-lite"/>
    </source>
</evidence>
<evidence type="ECO:0000256" key="6">
    <source>
        <dbReference type="ARBA" id="ARBA00023268"/>
    </source>
</evidence>
<dbReference type="InterPro" id="IPR023346">
    <property type="entry name" value="Lysozyme-like_dom_sf"/>
</dbReference>
<dbReference type="InterPro" id="IPR001264">
    <property type="entry name" value="Glyco_trans_51"/>
</dbReference>
<gene>
    <name evidence="11" type="primary">pbpF</name>
    <name evidence="11" type="ORF">CMASS_00930</name>
</gene>
<accession>A0ABY7U6G8</accession>
<dbReference type="InterPro" id="IPR036950">
    <property type="entry name" value="PBP_transglycosylase"/>
</dbReference>
<dbReference type="Pfam" id="PF03793">
    <property type="entry name" value="PASTA"/>
    <property type="match status" value="1"/>
</dbReference>
<evidence type="ECO:0000256" key="3">
    <source>
        <dbReference type="ARBA" id="ARBA00022676"/>
    </source>
</evidence>
<evidence type="ECO:0000259" key="10">
    <source>
        <dbReference type="PROSITE" id="PS51178"/>
    </source>
</evidence>
<sequence>MGVNASRSLGKIALATVVIGVLIAVALTPLAGVSGAAIARTNATMASDVEDLQSGKAPQVTTVEDAAGNTMAYLYEQRRHPVEPDQISQPMKDAIVSIEDRRFYEHEGVDFQGNFRAIASNLAHGGVTQGASTLNQQYVKNYLLLVSAQDDQERAAATERSIGRKLREVRMAAEMDKNLSKDQILTNYLNLVSFGNHAFGVEAAARTYFGKPASELSVAESAMLAGMVQSSEALNPYSNPDGAKDRRNTVLNAMAANGYISQEEADAAAGEELGVLDEPDTLPNGCIGAGDRGFFCDYVMQYLDEKGIDADQLKRGGYTIKTTLDPQIQDQAQNNVAGQVNPDAPGVAGVMDVLRPDPENRDVLAMVSSRRYGLDAEKNETTLAQPYSMVGNGAGSVFKVFTAAAALEAGYGIKNQVDVPSRYEAEGLGYGGADGCPANKYCVENAGSYKPTMTFEDALAHSPNTTFIKMEEQVGVDATVDMAVRLGLKEYGRKGSWDKDTSLADAAKSGPMGSFVLGPTGVNPLELSNVGATLASGGTWCEPNPIDEITDPDGNEVYVEKTPCEQAVSQGVADALSNAMTNDTDHGTAAGAAKEMGFHGDNMAAKTGTTESHQSAAFLGFNSGVAAAPYIYNDGTSTTPLCTGPARQCGEGSMYGGDEPARSFFGFASAVPAASGGSIPPYDHSYDEGRTDPALQNVIGLSENQARKQLESSGYDVTVTEVAGDGAARGTVVRALPGAGGLSKSKQVMLQVSDGAAPVPSEKDSKSDSGSSSSDSASGDEGDNQSGGGQPGGGQTGGNQPGAPGRGDEDKPLITQDDIDSFADSLRGVFGL</sequence>
<dbReference type="Gene3D" id="3.40.710.10">
    <property type="entry name" value="DD-peptidase/beta-lactamase superfamily"/>
    <property type="match status" value="1"/>
</dbReference>
<evidence type="ECO:0000256" key="7">
    <source>
        <dbReference type="ARBA" id="ARBA00034000"/>
    </source>
</evidence>
<dbReference type="InterPro" id="IPR001460">
    <property type="entry name" value="PCN-bd_Tpept"/>
</dbReference>
<evidence type="ECO:0000256" key="2">
    <source>
        <dbReference type="ARBA" id="ARBA00022670"/>
    </source>
</evidence>
<evidence type="ECO:0000313" key="12">
    <source>
        <dbReference type="Proteomes" id="UP001220064"/>
    </source>
</evidence>
<dbReference type="SUPFAM" id="SSF56601">
    <property type="entry name" value="beta-lactamase/transpeptidase-like"/>
    <property type="match status" value="1"/>
</dbReference>
<keyword evidence="3" id="KW-0328">Glycosyltransferase</keyword>
<evidence type="ECO:0000256" key="8">
    <source>
        <dbReference type="ARBA" id="ARBA00049902"/>
    </source>
</evidence>
<dbReference type="Proteomes" id="UP001220064">
    <property type="component" value="Chromosome"/>
</dbReference>
<dbReference type="InterPro" id="IPR050396">
    <property type="entry name" value="Glycosyltr_51/Transpeptidase"/>
</dbReference>
<feature type="domain" description="PASTA" evidence="10">
    <location>
        <begin position="692"/>
        <end position="754"/>
    </location>
</feature>
<keyword evidence="1" id="KW-0121">Carboxypeptidase</keyword>
<dbReference type="InterPro" id="IPR012338">
    <property type="entry name" value="Beta-lactam/transpept-like"/>
</dbReference>
<keyword evidence="12" id="KW-1185">Reference proteome</keyword>
<dbReference type="Pfam" id="PF00912">
    <property type="entry name" value="Transgly"/>
    <property type="match status" value="1"/>
</dbReference>
<evidence type="ECO:0000256" key="5">
    <source>
        <dbReference type="ARBA" id="ARBA00022801"/>
    </source>
</evidence>
<feature type="compositionally biased region" description="Gly residues" evidence="9">
    <location>
        <begin position="785"/>
        <end position="800"/>
    </location>
</feature>
<reference evidence="11 12" key="1">
    <citation type="submission" date="2020-10" db="EMBL/GenBank/DDBJ databases">
        <title>Complete genome sequence of Corynebacterium massiliense DSM 45435, type strain of Corynebacterium massiliense.</title>
        <authorList>
            <person name="Busche T."/>
            <person name="Kalinowski J."/>
            <person name="Ruckert C."/>
        </authorList>
    </citation>
    <scope>NUCLEOTIDE SEQUENCE [LARGE SCALE GENOMIC DNA]</scope>
    <source>
        <strain evidence="11 12">DSM 45435</strain>
    </source>
</reference>
<dbReference type="Pfam" id="PF00905">
    <property type="entry name" value="Transpeptidase"/>
    <property type="match status" value="1"/>
</dbReference>
<dbReference type="SUPFAM" id="SSF53955">
    <property type="entry name" value="Lysozyme-like"/>
    <property type="match status" value="1"/>
</dbReference>
<dbReference type="Gene3D" id="3.30.10.20">
    <property type="match status" value="1"/>
</dbReference>
<keyword evidence="4" id="KW-0808">Transferase</keyword>
<dbReference type="Gene3D" id="1.10.3810.10">
    <property type="entry name" value="Biosynthetic peptidoglycan transglycosylase-like"/>
    <property type="match status" value="1"/>
</dbReference>
<feature type="region of interest" description="Disordered" evidence="9">
    <location>
        <begin position="754"/>
        <end position="832"/>
    </location>
</feature>
<proteinExistence type="predicted"/>
<keyword evidence="5" id="KW-0378">Hydrolase</keyword>
<dbReference type="CDD" id="cd06577">
    <property type="entry name" value="PASTA_pknB"/>
    <property type="match status" value="1"/>
</dbReference>
<evidence type="ECO:0000313" key="11">
    <source>
        <dbReference type="EMBL" id="WCZ31650.1"/>
    </source>
</evidence>
<dbReference type="PANTHER" id="PTHR32282:SF33">
    <property type="entry name" value="PEPTIDOGLYCAN GLYCOSYLTRANSFERASE"/>
    <property type="match status" value="1"/>
</dbReference>
<comment type="catalytic activity">
    <reaction evidence="8">
        <text>[GlcNAc-(1-&gt;4)-Mur2Ac(oyl-L-Ala-gamma-D-Glu-L-Lys-D-Ala-D-Ala)](n)-di-trans,octa-cis-undecaprenyl diphosphate + beta-D-GlcNAc-(1-&gt;4)-Mur2Ac(oyl-L-Ala-gamma-D-Glu-L-Lys-D-Ala-D-Ala)-di-trans,octa-cis-undecaprenyl diphosphate = [GlcNAc-(1-&gt;4)-Mur2Ac(oyl-L-Ala-gamma-D-Glu-L-Lys-D-Ala-D-Ala)](n+1)-di-trans,octa-cis-undecaprenyl diphosphate + di-trans,octa-cis-undecaprenyl diphosphate + H(+)</text>
        <dbReference type="Rhea" id="RHEA:23708"/>
        <dbReference type="Rhea" id="RHEA-COMP:9602"/>
        <dbReference type="Rhea" id="RHEA-COMP:9603"/>
        <dbReference type="ChEBI" id="CHEBI:15378"/>
        <dbReference type="ChEBI" id="CHEBI:58405"/>
        <dbReference type="ChEBI" id="CHEBI:60033"/>
        <dbReference type="ChEBI" id="CHEBI:78435"/>
        <dbReference type="EC" id="2.4.99.28"/>
    </reaction>
</comment>
<keyword evidence="2" id="KW-0645">Protease</keyword>
<dbReference type="EMBL" id="CP063189">
    <property type="protein sequence ID" value="WCZ31650.1"/>
    <property type="molecule type" value="Genomic_DNA"/>
</dbReference>
<comment type="catalytic activity">
    <reaction evidence="7">
        <text>Preferential cleavage: (Ac)2-L-Lys-D-Ala-|-D-Ala. Also transpeptidation of peptidyl-alanyl moieties that are N-acyl substituents of D-alanine.</text>
        <dbReference type="EC" id="3.4.16.4"/>
    </reaction>
</comment>